<organism evidence="1">
    <name type="scientific">Oryza meridionalis</name>
    <dbReference type="NCBI Taxonomy" id="40149"/>
    <lineage>
        <taxon>Eukaryota</taxon>
        <taxon>Viridiplantae</taxon>
        <taxon>Streptophyta</taxon>
        <taxon>Embryophyta</taxon>
        <taxon>Tracheophyta</taxon>
        <taxon>Spermatophyta</taxon>
        <taxon>Magnoliopsida</taxon>
        <taxon>Liliopsida</taxon>
        <taxon>Poales</taxon>
        <taxon>Poaceae</taxon>
        <taxon>BOP clade</taxon>
        <taxon>Oryzoideae</taxon>
        <taxon>Oryzeae</taxon>
        <taxon>Oryzinae</taxon>
        <taxon>Oryza</taxon>
    </lineage>
</organism>
<dbReference type="AlphaFoldDB" id="A0A0E0FD63"/>
<dbReference type="EnsemblPlants" id="OMERI12G11140.1">
    <property type="protein sequence ID" value="OMERI12G11140.1"/>
    <property type="gene ID" value="OMERI12G11140"/>
</dbReference>
<reference evidence="1" key="1">
    <citation type="submission" date="2015-04" db="UniProtKB">
        <authorList>
            <consortium name="EnsemblPlants"/>
        </authorList>
    </citation>
    <scope>IDENTIFICATION</scope>
</reference>
<name>A0A0E0FD63_9ORYZ</name>
<sequence>MEEDDNTVAVDGGGRRRLRHCFVPRCRTLGSTLTSKEVFTWANSNNQRLLHVANIDRTSKSYICISCSMWLAAKDRMMDGYYCATSSSSLYHTATSFHDSITDYCLPPGMASYDVEVSMRVNLLLLNEEMWEAGSK</sequence>
<reference evidence="1" key="2">
    <citation type="submission" date="2018-05" db="EMBL/GenBank/DDBJ databases">
        <title>OmerRS3 (Oryza meridionalis Reference Sequence Version 3).</title>
        <authorList>
            <person name="Zhang J."/>
            <person name="Kudrna D."/>
            <person name="Lee S."/>
            <person name="Talag J."/>
            <person name="Welchert J."/>
            <person name="Wing R.A."/>
        </authorList>
    </citation>
    <scope>NUCLEOTIDE SEQUENCE [LARGE SCALE GENOMIC DNA]</scope>
    <source>
        <strain evidence="1">cv. OR44</strain>
    </source>
</reference>
<evidence type="ECO:0000313" key="1">
    <source>
        <dbReference type="EnsemblPlants" id="OMERI12G11140.1"/>
    </source>
</evidence>
<dbReference type="HOGENOM" id="CLU_120192_1_2_1"/>
<proteinExistence type="predicted"/>
<protein>
    <submittedName>
        <fullName evidence="1">Uncharacterized protein</fullName>
    </submittedName>
</protein>
<accession>A0A0E0FD63</accession>
<dbReference type="Proteomes" id="UP000008021">
    <property type="component" value="Chromosome 12"/>
</dbReference>
<evidence type="ECO:0000313" key="2">
    <source>
        <dbReference type="Proteomes" id="UP000008021"/>
    </source>
</evidence>
<keyword evidence="2" id="KW-1185">Reference proteome</keyword>
<dbReference type="Gramene" id="OMERI12G11140.1">
    <property type="protein sequence ID" value="OMERI12G11140.1"/>
    <property type="gene ID" value="OMERI12G11140"/>
</dbReference>